<dbReference type="SUPFAM" id="SSF57701">
    <property type="entry name" value="Zn2/Cys6 DNA-binding domain"/>
    <property type="match status" value="1"/>
</dbReference>
<dbReference type="PANTHER" id="PTHR37534">
    <property type="entry name" value="TRANSCRIPTIONAL ACTIVATOR PROTEIN UGA3"/>
    <property type="match status" value="1"/>
</dbReference>
<evidence type="ECO:0000256" key="1">
    <source>
        <dbReference type="ARBA" id="ARBA00004123"/>
    </source>
</evidence>
<dbReference type="InterPro" id="IPR001138">
    <property type="entry name" value="Zn2Cys6_DnaBD"/>
</dbReference>
<keyword evidence="2" id="KW-0539">Nucleus</keyword>
<sequence>MSAACLACKTQHLKCVWGEGEQSRACRRCASTGKVCSTAPTFRFKHSTESPKEDQTWVQCPRRLRFVDETQDVEAQYLSESPWQIGHQEISLGDSPADLDPSAGQFEADVDAELVNSSRELRLTPAAVSHNVPGHGVDCSFTTVPQSSLLGLANVEAGNVFPLTKPHEVRLMEYYRDYMCTWFDLCDCRRHFAIVVPSRAATCPTLLNAIFALSSRHLSLTAQYDPYAADRYHQECLKHLTTVSSDSSALTNDDLLAATILLRTLEELDVPLIGTDHEGHLLGIQLFMNTPNTSTYPSSLRQASFWIGLRQEIYMSFVGQRPVKIKLDHLFIDRSFSPADDDTWANRIIIHCAEVINYCFGVGGRNKNEYQDLINYDQAWLRARPVSWLPIAYSEPNKSMGEVFPYIAYLNHAVVIGLVHSIFARILLMCHDDRAPRIGPSARQARKRIDDDIRTQVRELCGTALSNKATRPAMFTACMGITACGDRFTTAKDQRALLDVLILAEAEHSWPTAAAQAHLKKAWGWDAATDS</sequence>
<dbReference type="AlphaFoldDB" id="A0A9P9G787"/>
<comment type="subcellular location">
    <subcellularLocation>
        <location evidence="1">Nucleus</location>
    </subcellularLocation>
</comment>
<dbReference type="GO" id="GO:0005634">
    <property type="term" value="C:nucleus"/>
    <property type="evidence" value="ECO:0007669"/>
    <property type="project" value="UniProtKB-SubCell"/>
</dbReference>
<accession>A0A9P9G787</accession>
<dbReference type="OrthoDB" id="4525710at2759"/>
<dbReference type="PANTHER" id="PTHR37534:SF2">
    <property type="entry name" value="N-ACETYLTRANSFERASE DOMAIN-CONTAINING PROTEIN"/>
    <property type="match status" value="1"/>
</dbReference>
<reference evidence="3" key="1">
    <citation type="journal article" date="2021" name="Nat. Commun.">
        <title>Genetic determinants of endophytism in the Arabidopsis root mycobiome.</title>
        <authorList>
            <person name="Mesny F."/>
            <person name="Miyauchi S."/>
            <person name="Thiergart T."/>
            <person name="Pickel B."/>
            <person name="Atanasova L."/>
            <person name="Karlsson M."/>
            <person name="Huettel B."/>
            <person name="Barry K.W."/>
            <person name="Haridas S."/>
            <person name="Chen C."/>
            <person name="Bauer D."/>
            <person name="Andreopoulos W."/>
            <person name="Pangilinan J."/>
            <person name="LaButti K."/>
            <person name="Riley R."/>
            <person name="Lipzen A."/>
            <person name="Clum A."/>
            <person name="Drula E."/>
            <person name="Henrissat B."/>
            <person name="Kohler A."/>
            <person name="Grigoriev I.V."/>
            <person name="Martin F.M."/>
            <person name="Hacquard S."/>
        </authorList>
    </citation>
    <scope>NUCLEOTIDE SEQUENCE</scope>
    <source>
        <strain evidence="3">FSSC 5 MPI-SDFR-AT-0091</strain>
    </source>
</reference>
<keyword evidence="4" id="KW-1185">Reference proteome</keyword>
<evidence type="ECO:0000313" key="4">
    <source>
        <dbReference type="Proteomes" id="UP000736672"/>
    </source>
</evidence>
<dbReference type="Proteomes" id="UP000736672">
    <property type="component" value="Unassembled WGS sequence"/>
</dbReference>
<gene>
    <name evidence="3" type="ORF">B0J15DRAFT_504677</name>
</gene>
<dbReference type="InterPro" id="IPR021858">
    <property type="entry name" value="Fun_TF"/>
</dbReference>
<dbReference type="GO" id="GO:0000981">
    <property type="term" value="F:DNA-binding transcription factor activity, RNA polymerase II-specific"/>
    <property type="evidence" value="ECO:0007669"/>
    <property type="project" value="InterPro"/>
</dbReference>
<dbReference type="GO" id="GO:0008270">
    <property type="term" value="F:zinc ion binding"/>
    <property type="evidence" value="ECO:0007669"/>
    <property type="project" value="InterPro"/>
</dbReference>
<proteinExistence type="predicted"/>
<protein>
    <recommendedName>
        <fullName evidence="5">Zn(2)-C6 fungal-type domain-containing protein</fullName>
    </recommendedName>
</protein>
<dbReference type="CDD" id="cd00067">
    <property type="entry name" value="GAL4"/>
    <property type="match status" value="1"/>
</dbReference>
<comment type="caution">
    <text evidence="3">The sequence shown here is derived from an EMBL/GenBank/DDBJ whole genome shotgun (WGS) entry which is preliminary data.</text>
</comment>
<evidence type="ECO:0000313" key="3">
    <source>
        <dbReference type="EMBL" id="KAH7234370.1"/>
    </source>
</evidence>
<dbReference type="InterPro" id="IPR036864">
    <property type="entry name" value="Zn2-C6_fun-type_DNA-bd_sf"/>
</dbReference>
<organism evidence="3 4">
    <name type="scientific">Fusarium solani</name>
    <name type="common">Filamentous fungus</name>
    <dbReference type="NCBI Taxonomy" id="169388"/>
    <lineage>
        <taxon>Eukaryota</taxon>
        <taxon>Fungi</taxon>
        <taxon>Dikarya</taxon>
        <taxon>Ascomycota</taxon>
        <taxon>Pezizomycotina</taxon>
        <taxon>Sordariomycetes</taxon>
        <taxon>Hypocreomycetidae</taxon>
        <taxon>Hypocreales</taxon>
        <taxon>Nectriaceae</taxon>
        <taxon>Fusarium</taxon>
        <taxon>Fusarium solani species complex</taxon>
    </lineage>
</organism>
<dbReference type="GO" id="GO:0000976">
    <property type="term" value="F:transcription cis-regulatory region binding"/>
    <property type="evidence" value="ECO:0007669"/>
    <property type="project" value="TreeGrafter"/>
</dbReference>
<evidence type="ECO:0000256" key="2">
    <source>
        <dbReference type="ARBA" id="ARBA00023242"/>
    </source>
</evidence>
<dbReference type="Pfam" id="PF11951">
    <property type="entry name" value="Fungal_trans_2"/>
    <property type="match status" value="1"/>
</dbReference>
<dbReference type="EMBL" id="JAGTJS010000026">
    <property type="protein sequence ID" value="KAH7234370.1"/>
    <property type="molecule type" value="Genomic_DNA"/>
</dbReference>
<evidence type="ECO:0008006" key="5">
    <source>
        <dbReference type="Google" id="ProtNLM"/>
    </source>
</evidence>
<name>A0A9P9G787_FUSSL</name>
<dbReference type="GO" id="GO:0045944">
    <property type="term" value="P:positive regulation of transcription by RNA polymerase II"/>
    <property type="evidence" value="ECO:0007669"/>
    <property type="project" value="TreeGrafter"/>
</dbReference>